<comment type="similarity">
    <text evidence="2 5">Belongs to the cyclophilin-type PPIase family.</text>
</comment>
<evidence type="ECO:0000313" key="7">
    <source>
        <dbReference type="EMBL" id="EKD66574.1"/>
    </source>
</evidence>
<evidence type="ECO:0000256" key="5">
    <source>
        <dbReference type="RuleBase" id="RU363019"/>
    </source>
</evidence>
<dbReference type="PANTHER" id="PTHR45625">
    <property type="entry name" value="PEPTIDYL-PROLYL CIS-TRANS ISOMERASE-RELATED"/>
    <property type="match status" value="1"/>
</dbReference>
<comment type="caution">
    <text evidence="7">The sequence shown here is derived from an EMBL/GenBank/DDBJ whole genome shotgun (WGS) entry which is preliminary data.</text>
</comment>
<dbReference type="AlphaFoldDB" id="K2BWF2"/>
<organism evidence="7">
    <name type="scientific">uncultured bacterium</name>
    <name type="common">gcode 4</name>
    <dbReference type="NCBI Taxonomy" id="1234023"/>
    <lineage>
        <taxon>Bacteria</taxon>
        <taxon>environmental samples</taxon>
    </lineage>
</organism>
<dbReference type="EMBL" id="AMFJ01021615">
    <property type="protein sequence ID" value="EKD66574.1"/>
    <property type="molecule type" value="Genomic_DNA"/>
</dbReference>
<protein>
    <recommendedName>
        <fullName evidence="5">Peptidyl-prolyl cis-trans isomerase</fullName>
        <shortName evidence="5">PPIase</shortName>
        <ecNumber evidence="5">5.2.1.8</ecNumber>
    </recommendedName>
</protein>
<comment type="catalytic activity">
    <reaction evidence="5">
        <text>[protein]-peptidylproline (omega=180) = [protein]-peptidylproline (omega=0)</text>
        <dbReference type="Rhea" id="RHEA:16237"/>
        <dbReference type="Rhea" id="RHEA-COMP:10747"/>
        <dbReference type="Rhea" id="RHEA-COMP:10748"/>
        <dbReference type="ChEBI" id="CHEBI:83833"/>
        <dbReference type="ChEBI" id="CHEBI:83834"/>
        <dbReference type="EC" id="5.2.1.8"/>
    </reaction>
</comment>
<keyword evidence="4 5" id="KW-0413">Isomerase</keyword>
<keyword evidence="3 5" id="KW-0697">Rotamase</keyword>
<dbReference type="PIRSF" id="PIRSF001467">
    <property type="entry name" value="Peptidylpro_ismrse"/>
    <property type="match status" value="1"/>
</dbReference>
<dbReference type="PRINTS" id="PR00153">
    <property type="entry name" value="CSAPPISMRASE"/>
</dbReference>
<gene>
    <name evidence="7" type="ORF">ACD_49C00029G0002</name>
</gene>
<dbReference type="GO" id="GO:0003755">
    <property type="term" value="F:peptidyl-prolyl cis-trans isomerase activity"/>
    <property type="evidence" value="ECO:0007669"/>
    <property type="project" value="UniProtKB-UniRule"/>
</dbReference>
<dbReference type="PROSITE" id="PS50072">
    <property type="entry name" value="CSA_PPIASE_2"/>
    <property type="match status" value="1"/>
</dbReference>
<dbReference type="EC" id="5.2.1.8" evidence="5"/>
<sequence length="165" mass="19994">MQDKLPNTWDIIAIINTSLWIIKLRFFPELTPKTFENFITLSKNWYYNGTVFHRVINNFMIQWWDPTVTWMWWESIYWHEFKDEFSKLKHIKWAISMANAGPNTNWSQFFIVHAKSTPHLDKHHTVFGQVFEWLEVVDAIANSRVDRDDRPLFDVTINWVEVVEF</sequence>
<dbReference type="SUPFAM" id="SSF50891">
    <property type="entry name" value="Cyclophilin-like"/>
    <property type="match status" value="1"/>
</dbReference>
<evidence type="ECO:0000256" key="3">
    <source>
        <dbReference type="ARBA" id="ARBA00023110"/>
    </source>
</evidence>
<dbReference type="Pfam" id="PF00160">
    <property type="entry name" value="Pro_isomerase"/>
    <property type="match status" value="1"/>
</dbReference>
<evidence type="ECO:0000259" key="6">
    <source>
        <dbReference type="PROSITE" id="PS50072"/>
    </source>
</evidence>
<reference evidence="7" key="1">
    <citation type="journal article" date="2012" name="Science">
        <title>Fermentation, hydrogen, and sulfur metabolism in multiple uncultivated bacterial phyla.</title>
        <authorList>
            <person name="Wrighton K.C."/>
            <person name="Thomas B.C."/>
            <person name="Sharon I."/>
            <person name="Miller C.S."/>
            <person name="Castelle C.J."/>
            <person name="VerBerkmoes N.C."/>
            <person name="Wilkins M.J."/>
            <person name="Hettich R.L."/>
            <person name="Lipton M.S."/>
            <person name="Williams K.H."/>
            <person name="Long P.E."/>
            <person name="Banfield J.F."/>
        </authorList>
    </citation>
    <scope>NUCLEOTIDE SEQUENCE [LARGE SCALE GENOMIC DNA]</scope>
</reference>
<dbReference type="InterPro" id="IPR002130">
    <property type="entry name" value="Cyclophilin-type_PPIase_dom"/>
</dbReference>
<dbReference type="Gene3D" id="2.40.100.10">
    <property type="entry name" value="Cyclophilin-like"/>
    <property type="match status" value="1"/>
</dbReference>
<proteinExistence type="inferred from homology"/>
<evidence type="ECO:0000256" key="4">
    <source>
        <dbReference type="ARBA" id="ARBA00023235"/>
    </source>
</evidence>
<accession>K2BWF2</accession>
<dbReference type="InterPro" id="IPR044666">
    <property type="entry name" value="Cyclophilin_A-like"/>
</dbReference>
<dbReference type="InterPro" id="IPR024936">
    <property type="entry name" value="Cyclophilin-type_PPIase"/>
</dbReference>
<name>K2BWF2_9BACT</name>
<dbReference type="InterPro" id="IPR029000">
    <property type="entry name" value="Cyclophilin-like_dom_sf"/>
</dbReference>
<feature type="domain" description="PPIase cyclophilin-type" evidence="6">
    <location>
        <begin position="22"/>
        <end position="162"/>
    </location>
</feature>
<evidence type="ECO:0000256" key="1">
    <source>
        <dbReference type="ARBA" id="ARBA00002388"/>
    </source>
</evidence>
<evidence type="ECO:0000256" key="2">
    <source>
        <dbReference type="ARBA" id="ARBA00007365"/>
    </source>
</evidence>
<dbReference type="PANTHER" id="PTHR45625:SF4">
    <property type="entry name" value="PEPTIDYLPROLYL ISOMERASE DOMAIN AND WD REPEAT-CONTAINING PROTEIN 1"/>
    <property type="match status" value="1"/>
</dbReference>
<comment type="function">
    <text evidence="1 5">PPIases accelerate the folding of proteins. It catalyzes the cis-trans isomerization of proline imidic peptide bonds in oligopeptides.</text>
</comment>